<gene>
    <name evidence="1" type="ORF">DFH08DRAFT_989681</name>
</gene>
<dbReference type="AlphaFoldDB" id="A0AAD7E801"/>
<keyword evidence="2" id="KW-1185">Reference proteome</keyword>
<sequence length="254" mass="27819">MACLPPLPLDLLHPIVSHIGEKSTLLQLCHVSKSFLREAQSRLFADVALQSPAVSTFCCTISVSPTLALSVQRLSVQLANEFDDMDALARALRSLPNLRALEITPPQLDPWAKQLLFRMPESMGGAWTHAAAAHILHDVPFRLRVFGSSFGFREPALLTFLHEQHEIEELAALGMGMGGEVAKLPGGMLPRLKKFKSVMTHLVFGIEVGLPGGAAAESAVRSFRRERMDVKVLMAEVGYFLCTPGIESEYTSRS</sequence>
<protein>
    <recommendedName>
        <fullName evidence="3">F-box domain-containing protein</fullName>
    </recommendedName>
</protein>
<proteinExistence type="predicted"/>
<comment type="caution">
    <text evidence="1">The sequence shown here is derived from an EMBL/GenBank/DDBJ whole genome shotgun (WGS) entry which is preliminary data.</text>
</comment>
<reference evidence="1" key="1">
    <citation type="submission" date="2023-03" db="EMBL/GenBank/DDBJ databases">
        <title>Massive genome expansion in bonnet fungi (Mycena s.s.) driven by repeated elements and novel gene families across ecological guilds.</title>
        <authorList>
            <consortium name="Lawrence Berkeley National Laboratory"/>
            <person name="Harder C.B."/>
            <person name="Miyauchi S."/>
            <person name="Viragh M."/>
            <person name="Kuo A."/>
            <person name="Thoen E."/>
            <person name="Andreopoulos B."/>
            <person name="Lu D."/>
            <person name="Skrede I."/>
            <person name="Drula E."/>
            <person name="Henrissat B."/>
            <person name="Morin E."/>
            <person name="Kohler A."/>
            <person name="Barry K."/>
            <person name="LaButti K."/>
            <person name="Morin E."/>
            <person name="Salamov A."/>
            <person name="Lipzen A."/>
            <person name="Mereny Z."/>
            <person name="Hegedus B."/>
            <person name="Baldrian P."/>
            <person name="Stursova M."/>
            <person name="Weitz H."/>
            <person name="Taylor A."/>
            <person name="Grigoriev I.V."/>
            <person name="Nagy L.G."/>
            <person name="Martin F."/>
            <person name="Kauserud H."/>
        </authorList>
    </citation>
    <scope>NUCLEOTIDE SEQUENCE</scope>
    <source>
        <strain evidence="1">CBHHK002</strain>
    </source>
</reference>
<dbReference type="EMBL" id="JARIHO010000118">
    <property type="protein sequence ID" value="KAJ7302282.1"/>
    <property type="molecule type" value="Genomic_DNA"/>
</dbReference>
<organism evidence="1 2">
    <name type="scientific">Mycena albidolilacea</name>
    <dbReference type="NCBI Taxonomy" id="1033008"/>
    <lineage>
        <taxon>Eukaryota</taxon>
        <taxon>Fungi</taxon>
        <taxon>Dikarya</taxon>
        <taxon>Basidiomycota</taxon>
        <taxon>Agaricomycotina</taxon>
        <taxon>Agaricomycetes</taxon>
        <taxon>Agaricomycetidae</taxon>
        <taxon>Agaricales</taxon>
        <taxon>Marasmiineae</taxon>
        <taxon>Mycenaceae</taxon>
        <taxon>Mycena</taxon>
    </lineage>
</organism>
<evidence type="ECO:0008006" key="3">
    <source>
        <dbReference type="Google" id="ProtNLM"/>
    </source>
</evidence>
<evidence type="ECO:0000313" key="1">
    <source>
        <dbReference type="EMBL" id="KAJ7302282.1"/>
    </source>
</evidence>
<evidence type="ECO:0000313" key="2">
    <source>
        <dbReference type="Proteomes" id="UP001218218"/>
    </source>
</evidence>
<name>A0AAD7E801_9AGAR</name>
<accession>A0AAD7E801</accession>
<dbReference type="Proteomes" id="UP001218218">
    <property type="component" value="Unassembled WGS sequence"/>
</dbReference>